<dbReference type="EMBL" id="KN840634">
    <property type="protein sequence ID" value="KIP03093.1"/>
    <property type="molecule type" value="Genomic_DNA"/>
</dbReference>
<evidence type="ECO:0000256" key="2">
    <source>
        <dbReference type="SAM" id="SignalP"/>
    </source>
</evidence>
<protein>
    <submittedName>
        <fullName evidence="3">Uncharacterized protein</fullName>
    </submittedName>
</protein>
<proteinExistence type="predicted"/>
<dbReference type="Proteomes" id="UP000053257">
    <property type="component" value="Unassembled WGS sequence"/>
</dbReference>
<name>A0A0C3PD06_PHLG1</name>
<dbReference type="AlphaFoldDB" id="A0A0C3PD06"/>
<feature type="signal peptide" evidence="2">
    <location>
        <begin position="1"/>
        <end position="20"/>
    </location>
</feature>
<evidence type="ECO:0000256" key="1">
    <source>
        <dbReference type="SAM" id="MobiDB-lite"/>
    </source>
</evidence>
<evidence type="ECO:0000313" key="3">
    <source>
        <dbReference type="EMBL" id="KIP03093.1"/>
    </source>
</evidence>
<gene>
    <name evidence="3" type="ORF">PHLGIDRAFT_256052</name>
</gene>
<reference evidence="3 4" key="1">
    <citation type="journal article" date="2014" name="PLoS Genet.">
        <title>Analysis of the Phlebiopsis gigantea genome, transcriptome and secretome provides insight into its pioneer colonization strategies of wood.</title>
        <authorList>
            <person name="Hori C."/>
            <person name="Ishida T."/>
            <person name="Igarashi K."/>
            <person name="Samejima M."/>
            <person name="Suzuki H."/>
            <person name="Master E."/>
            <person name="Ferreira P."/>
            <person name="Ruiz-Duenas F.J."/>
            <person name="Held B."/>
            <person name="Canessa P."/>
            <person name="Larrondo L.F."/>
            <person name="Schmoll M."/>
            <person name="Druzhinina I.S."/>
            <person name="Kubicek C.P."/>
            <person name="Gaskell J.A."/>
            <person name="Kersten P."/>
            <person name="St John F."/>
            <person name="Glasner J."/>
            <person name="Sabat G."/>
            <person name="Splinter BonDurant S."/>
            <person name="Syed K."/>
            <person name="Yadav J."/>
            <person name="Mgbeahuruike A.C."/>
            <person name="Kovalchuk A."/>
            <person name="Asiegbu F.O."/>
            <person name="Lackner G."/>
            <person name="Hoffmeister D."/>
            <person name="Rencoret J."/>
            <person name="Gutierrez A."/>
            <person name="Sun H."/>
            <person name="Lindquist E."/>
            <person name="Barry K."/>
            <person name="Riley R."/>
            <person name="Grigoriev I.V."/>
            <person name="Henrissat B."/>
            <person name="Kues U."/>
            <person name="Berka R.M."/>
            <person name="Martinez A.T."/>
            <person name="Covert S.F."/>
            <person name="Blanchette R.A."/>
            <person name="Cullen D."/>
        </authorList>
    </citation>
    <scope>NUCLEOTIDE SEQUENCE [LARGE SCALE GENOMIC DNA]</scope>
    <source>
        <strain evidence="3 4">11061_1 CR5-6</strain>
    </source>
</reference>
<dbReference type="OrthoDB" id="2140240at2759"/>
<feature type="region of interest" description="Disordered" evidence="1">
    <location>
        <begin position="160"/>
        <end position="184"/>
    </location>
</feature>
<accession>A0A0C3PD06</accession>
<dbReference type="HOGENOM" id="CLU_085129_0_0_1"/>
<dbReference type="STRING" id="745531.A0A0C3PD06"/>
<keyword evidence="4" id="KW-1185">Reference proteome</keyword>
<evidence type="ECO:0000313" key="4">
    <source>
        <dbReference type="Proteomes" id="UP000053257"/>
    </source>
</evidence>
<keyword evidence="2" id="KW-0732">Signal</keyword>
<organism evidence="3 4">
    <name type="scientific">Phlebiopsis gigantea (strain 11061_1 CR5-6)</name>
    <name type="common">White-rot fungus</name>
    <name type="synonym">Peniophora gigantea</name>
    <dbReference type="NCBI Taxonomy" id="745531"/>
    <lineage>
        <taxon>Eukaryota</taxon>
        <taxon>Fungi</taxon>
        <taxon>Dikarya</taxon>
        <taxon>Basidiomycota</taxon>
        <taxon>Agaricomycotina</taxon>
        <taxon>Agaricomycetes</taxon>
        <taxon>Polyporales</taxon>
        <taxon>Phanerochaetaceae</taxon>
        <taxon>Phlebiopsis</taxon>
    </lineage>
</organism>
<feature type="chain" id="PRO_5002176825" evidence="2">
    <location>
        <begin position="21"/>
        <end position="308"/>
    </location>
</feature>
<sequence>MKFATVALSAAALLAASVSSVPVRRDVPVDLVPQFGIQANTNPTGTGDCDGIPNAQGVPIKIPCQCPPDRNSFIAELNQNVNAGFVLNNPSVKLTFPTDSSQASQLARLNAAAVTLQNLHGPGVGCPVAATTFSAQQAAINAGQNPATVVVPGAAAATGAAPAPATTPAAAAPPASSPASSGALAGGVPSAAQIAALAPPLGFHSGVNPTGTGDCDGAVNGANGQPIKVPCQCPPDQTTYIAALTANVNAGKAINNPSVAVSFPTGNSNADKAARIEAATVTLQNLNGPGKGCPNTSTTLGAQLAALQ</sequence>